<sequence length="62" mass="6816">MKNVIALFMTVAVAFVLGTLLAFAGVYFTTILFVVTLAEIITYYGTTYLIEALKKTETCANK</sequence>
<evidence type="ECO:0000313" key="2">
    <source>
        <dbReference type="EMBL" id="QBJ05145.1"/>
    </source>
</evidence>
<keyword evidence="1" id="KW-0812">Transmembrane</keyword>
<proteinExistence type="predicted"/>
<dbReference type="KEGG" id="vg:55014840"/>
<evidence type="ECO:0000313" key="3">
    <source>
        <dbReference type="Proteomes" id="UP000310300"/>
    </source>
</evidence>
<keyword evidence="1" id="KW-0472">Membrane</keyword>
<reference evidence="3" key="1">
    <citation type="submission" date="2019-01" db="EMBL/GenBank/DDBJ databases">
        <title>New genus Fibralongavirus in Staphylococcus pseudintermedius Siphoviridae phages.</title>
        <authorList>
            <person name="Zeman M."/>
            <person name="Vrbovska V."/>
            <person name="Bardy P."/>
            <person name="Pantucek R."/>
        </authorList>
    </citation>
    <scope>NUCLEOTIDE SEQUENCE [LARGE SCALE GENOMIC DNA]</scope>
</reference>
<accession>A0A4P6R4G9</accession>
<keyword evidence="3" id="KW-1185">Reference proteome</keyword>
<protein>
    <submittedName>
        <fullName evidence="2">Uncharacterized protein</fullName>
    </submittedName>
</protein>
<dbReference type="Proteomes" id="UP000310300">
    <property type="component" value="Segment"/>
</dbReference>
<name>A0A4P6R4G9_9CAUD</name>
<dbReference type="GeneID" id="55014840"/>
<organism evidence="2 3">
    <name type="scientific">Staphylococcus phage vB_SpsS_QT1</name>
    <dbReference type="NCBI Taxonomy" id="2510452"/>
    <lineage>
        <taxon>Viruses</taxon>
        <taxon>Duplodnaviria</taxon>
        <taxon>Heunggongvirae</taxon>
        <taxon>Uroviricota</taxon>
        <taxon>Caudoviricetes</taxon>
        <taxon>Fibralongavirus</taxon>
        <taxon>Fibralongavirus QT1</taxon>
    </lineage>
</organism>
<evidence type="ECO:0000256" key="1">
    <source>
        <dbReference type="SAM" id="Phobius"/>
    </source>
</evidence>
<dbReference type="EMBL" id="MK450538">
    <property type="protein sequence ID" value="QBJ05145.1"/>
    <property type="molecule type" value="Genomic_DNA"/>
</dbReference>
<dbReference type="RefSeq" id="YP_009823330.1">
    <property type="nucleotide sequence ID" value="NC_048192.1"/>
</dbReference>
<feature type="transmembrane region" description="Helical" evidence="1">
    <location>
        <begin position="32"/>
        <end position="53"/>
    </location>
</feature>
<keyword evidence="1" id="KW-1133">Transmembrane helix</keyword>